<gene>
    <name evidence="2" type="ORF">RVIR1_00940</name>
</gene>
<dbReference type="AlphaFoldDB" id="A0A2Z5UUB3"/>
<dbReference type="InterPro" id="IPR029063">
    <property type="entry name" value="SAM-dependent_MTases_sf"/>
</dbReference>
<dbReference type="GO" id="GO:0008757">
    <property type="term" value="F:S-adenosylmethionine-dependent methyltransferase activity"/>
    <property type="evidence" value="ECO:0007669"/>
    <property type="project" value="InterPro"/>
</dbReference>
<dbReference type="RefSeq" id="WP_126322159.1">
    <property type="nucleotide sequence ID" value="NZ_AP018005.1"/>
</dbReference>
<dbReference type="Gene3D" id="3.40.50.150">
    <property type="entry name" value="Vaccinia Virus protein VP39"/>
    <property type="match status" value="1"/>
</dbReference>
<evidence type="ECO:0000313" key="3">
    <source>
        <dbReference type="Proteomes" id="UP000282483"/>
    </source>
</evidence>
<keyword evidence="3" id="KW-1185">Reference proteome</keyword>
<dbReference type="CDD" id="cd02440">
    <property type="entry name" value="AdoMet_MTases"/>
    <property type="match status" value="1"/>
</dbReference>
<dbReference type="PANTHER" id="PTHR43861:SF1">
    <property type="entry name" value="TRANS-ACONITATE 2-METHYLTRANSFERASE"/>
    <property type="match status" value="1"/>
</dbReference>
<dbReference type="InterPro" id="IPR013216">
    <property type="entry name" value="Methyltransf_11"/>
</dbReference>
<dbReference type="Pfam" id="PF08241">
    <property type="entry name" value="Methyltransf_11"/>
    <property type="match status" value="1"/>
</dbReference>
<dbReference type="Proteomes" id="UP000282483">
    <property type="component" value="Chromosome"/>
</dbReference>
<protein>
    <submittedName>
        <fullName evidence="2">Cyclopropane fatty acyl phospholipid synthase</fullName>
    </submittedName>
</protein>
<evidence type="ECO:0000313" key="2">
    <source>
        <dbReference type="EMBL" id="BBB14635.1"/>
    </source>
</evidence>
<dbReference type="PANTHER" id="PTHR43861">
    <property type="entry name" value="TRANS-ACONITATE 2-METHYLTRANSFERASE-RELATED"/>
    <property type="match status" value="1"/>
</dbReference>
<dbReference type="KEGG" id="rvi:RVIR1_00940"/>
<name>A0A2Z5UUB3_9COXI</name>
<reference evidence="2 3" key="1">
    <citation type="submission" date="2017-03" db="EMBL/GenBank/DDBJ databases">
        <title>The genome sequence of Candidatus Rickettsiella viridis.</title>
        <authorList>
            <person name="Nikoh N."/>
            <person name="Tsuchida T."/>
            <person name="Yamaguchi K."/>
            <person name="Maeda T."/>
            <person name="Shigenobu S."/>
            <person name="Fukatsu T."/>
        </authorList>
    </citation>
    <scope>NUCLEOTIDE SEQUENCE [LARGE SCALE GENOMIC DNA]</scope>
    <source>
        <strain evidence="2 3">Ap-RA04</strain>
    </source>
</reference>
<proteinExistence type="predicted"/>
<accession>A0A2Z5UUB3</accession>
<evidence type="ECO:0000259" key="1">
    <source>
        <dbReference type="Pfam" id="PF08241"/>
    </source>
</evidence>
<sequence>MPQNIYDNPDFFGEYSQLNRSKRGLEGAPEWPALCAQLPLLKNLNIVDLGCGYGWFCRYAKEQGAAQVLGIDISEKMIEKAKTMPYADSINYRISDMEQLALPQSTFNLVYSSLTLHYIENISELLKNIYDALVPDGHFVFSLEHPIYTAPIQKNPDWIISTDGKKSWPVNHYQQEGERIKNWLGKAVKKQHRTLGTYLNLLIQQGFTLSHVEEWGPSKEQLAAIPELMDERERPMLLLIAAHR</sequence>
<feature type="domain" description="Methyltransferase type 11" evidence="1">
    <location>
        <begin position="47"/>
        <end position="141"/>
    </location>
</feature>
<dbReference type="EMBL" id="AP018005">
    <property type="protein sequence ID" value="BBB14635.1"/>
    <property type="molecule type" value="Genomic_DNA"/>
</dbReference>
<organism evidence="2 3">
    <name type="scientific">Candidatus Rickettsiella viridis</name>
    <dbReference type="NCBI Taxonomy" id="676208"/>
    <lineage>
        <taxon>Bacteria</taxon>
        <taxon>Pseudomonadati</taxon>
        <taxon>Pseudomonadota</taxon>
        <taxon>Gammaproteobacteria</taxon>
        <taxon>Legionellales</taxon>
        <taxon>Coxiellaceae</taxon>
        <taxon>Rickettsiella</taxon>
    </lineage>
</organism>
<dbReference type="OrthoDB" id="9782855at2"/>
<dbReference type="SUPFAM" id="SSF53335">
    <property type="entry name" value="S-adenosyl-L-methionine-dependent methyltransferases"/>
    <property type="match status" value="1"/>
</dbReference>